<comment type="caution">
    <text evidence="2">The sequence shown here is derived from an EMBL/GenBank/DDBJ whole genome shotgun (WGS) entry which is preliminary data.</text>
</comment>
<accession>A0AAV5VRF0</accession>
<keyword evidence="3" id="KW-1185">Reference proteome</keyword>
<feature type="non-terminal residue" evidence="2">
    <location>
        <position position="88"/>
    </location>
</feature>
<gene>
    <name evidence="2" type="ORF">PFISCL1PPCAC_13313</name>
</gene>
<evidence type="ECO:0000256" key="1">
    <source>
        <dbReference type="SAM" id="Phobius"/>
    </source>
</evidence>
<evidence type="ECO:0008006" key="4">
    <source>
        <dbReference type="Google" id="ProtNLM"/>
    </source>
</evidence>
<dbReference type="EMBL" id="BTSY01000004">
    <property type="protein sequence ID" value="GMT22016.1"/>
    <property type="molecule type" value="Genomic_DNA"/>
</dbReference>
<feature type="transmembrane region" description="Helical" evidence="1">
    <location>
        <begin position="60"/>
        <end position="81"/>
    </location>
</feature>
<name>A0AAV5VRF0_9BILA</name>
<reference evidence="2" key="1">
    <citation type="submission" date="2023-10" db="EMBL/GenBank/DDBJ databases">
        <title>Genome assembly of Pristionchus species.</title>
        <authorList>
            <person name="Yoshida K."/>
            <person name="Sommer R.J."/>
        </authorList>
    </citation>
    <scope>NUCLEOTIDE SEQUENCE</scope>
    <source>
        <strain evidence="2">RS5133</strain>
    </source>
</reference>
<evidence type="ECO:0000313" key="2">
    <source>
        <dbReference type="EMBL" id="GMT22016.1"/>
    </source>
</evidence>
<dbReference type="AlphaFoldDB" id="A0AAV5VRF0"/>
<keyword evidence="1" id="KW-1133">Transmembrane helix</keyword>
<keyword evidence="1" id="KW-0472">Membrane</keyword>
<keyword evidence="1" id="KW-0812">Transmembrane</keyword>
<organism evidence="2 3">
    <name type="scientific">Pristionchus fissidentatus</name>
    <dbReference type="NCBI Taxonomy" id="1538716"/>
    <lineage>
        <taxon>Eukaryota</taxon>
        <taxon>Metazoa</taxon>
        <taxon>Ecdysozoa</taxon>
        <taxon>Nematoda</taxon>
        <taxon>Chromadorea</taxon>
        <taxon>Rhabditida</taxon>
        <taxon>Rhabditina</taxon>
        <taxon>Diplogasteromorpha</taxon>
        <taxon>Diplogasteroidea</taxon>
        <taxon>Neodiplogasteridae</taxon>
        <taxon>Pristionchus</taxon>
    </lineage>
</organism>
<evidence type="ECO:0000313" key="3">
    <source>
        <dbReference type="Proteomes" id="UP001432322"/>
    </source>
</evidence>
<proteinExistence type="predicted"/>
<dbReference type="Proteomes" id="UP001432322">
    <property type="component" value="Unassembled WGS sequence"/>
</dbReference>
<protein>
    <recommendedName>
        <fullName evidence="4">G protein-coupled receptor</fullName>
    </recommendedName>
</protein>
<feature type="transmembrane region" description="Helical" evidence="1">
    <location>
        <begin position="30"/>
        <end position="48"/>
    </location>
</feature>
<sequence>MIRVAYAYFVNDQCIHTHRPLFEVVSGTEVLMLSLVAFLCPLNAWIAFRAVPLHRNIRYALVICIMQGGAGTCSRILLLVAQHFECIR</sequence>